<accession>A0A2S3UW27</accession>
<dbReference type="InterPro" id="IPR009936">
    <property type="entry name" value="DUF1468"/>
</dbReference>
<dbReference type="RefSeq" id="WP_103222744.1">
    <property type="nucleotide sequence ID" value="NZ_PPCN01000004.1"/>
</dbReference>
<keyword evidence="1" id="KW-0812">Transmembrane</keyword>
<proteinExistence type="predicted"/>
<dbReference type="OrthoDB" id="5186924at2"/>
<evidence type="ECO:0000313" key="3">
    <source>
        <dbReference type="EMBL" id="POF31780.1"/>
    </source>
</evidence>
<name>A0A2S3UW27_9HYPH</name>
<sequence length="148" mass="15437">MLLKRLKEQFGTLLLLAIGLFFVIGALSFLDPGTPRRMGPGAFPMIAGLVLVALACIALVRDLRQAADYTPADWRSVGAVAVAVALFAIVTPSFGVLPAAGACAFAASFAVGRLSHQRRAALVAGAIAGVWLIFIVGLKLPLEAFKGF</sequence>
<comment type="caution">
    <text evidence="3">The sequence shown here is derived from an EMBL/GenBank/DDBJ whole genome shotgun (WGS) entry which is preliminary data.</text>
</comment>
<keyword evidence="4" id="KW-1185">Reference proteome</keyword>
<evidence type="ECO:0000259" key="2">
    <source>
        <dbReference type="Pfam" id="PF07331"/>
    </source>
</evidence>
<dbReference type="Pfam" id="PF07331">
    <property type="entry name" value="TctB"/>
    <property type="match status" value="1"/>
</dbReference>
<keyword evidence="1" id="KW-0472">Membrane</keyword>
<feature type="transmembrane region" description="Helical" evidence="1">
    <location>
        <begin position="72"/>
        <end position="90"/>
    </location>
</feature>
<dbReference type="AlphaFoldDB" id="A0A2S3UW27"/>
<feature type="transmembrane region" description="Helical" evidence="1">
    <location>
        <begin position="121"/>
        <end position="142"/>
    </location>
</feature>
<dbReference type="Proteomes" id="UP000236959">
    <property type="component" value="Unassembled WGS sequence"/>
</dbReference>
<evidence type="ECO:0000256" key="1">
    <source>
        <dbReference type="SAM" id="Phobius"/>
    </source>
</evidence>
<dbReference type="EMBL" id="PPCN01000004">
    <property type="protein sequence ID" value="POF31780.1"/>
    <property type="molecule type" value="Genomic_DNA"/>
</dbReference>
<feature type="transmembrane region" description="Helical" evidence="1">
    <location>
        <begin position="12"/>
        <end position="30"/>
    </location>
</feature>
<reference evidence="3 4" key="1">
    <citation type="submission" date="2018-01" db="EMBL/GenBank/DDBJ databases">
        <title>Genomic Encyclopedia of Archaeal and Bacterial Type Strains, Phase II (KMG-II): from individual species to whole genera.</title>
        <authorList>
            <person name="Goeker M."/>
        </authorList>
    </citation>
    <scope>NUCLEOTIDE SEQUENCE [LARGE SCALE GENOMIC DNA]</scope>
    <source>
        <strain evidence="3 4">DSM 17023</strain>
    </source>
</reference>
<gene>
    <name evidence="3" type="ORF">CLV41_104350</name>
</gene>
<evidence type="ECO:0000313" key="4">
    <source>
        <dbReference type="Proteomes" id="UP000236959"/>
    </source>
</evidence>
<feature type="transmembrane region" description="Helical" evidence="1">
    <location>
        <begin position="42"/>
        <end position="60"/>
    </location>
</feature>
<feature type="domain" description="DUF1468" evidence="2">
    <location>
        <begin position="13"/>
        <end position="142"/>
    </location>
</feature>
<organism evidence="3 4">
    <name type="scientific">Roseibium marinum</name>
    <dbReference type="NCBI Taxonomy" id="281252"/>
    <lineage>
        <taxon>Bacteria</taxon>
        <taxon>Pseudomonadati</taxon>
        <taxon>Pseudomonadota</taxon>
        <taxon>Alphaproteobacteria</taxon>
        <taxon>Hyphomicrobiales</taxon>
        <taxon>Stappiaceae</taxon>
        <taxon>Roseibium</taxon>
    </lineage>
</organism>
<protein>
    <submittedName>
        <fullName evidence="3">Putative tricarboxylic transport membrane protein</fullName>
    </submittedName>
</protein>
<keyword evidence="1" id="KW-1133">Transmembrane helix</keyword>